<feature type="compositionally biased region" description="Low complexity" evidence="1">
    <location>
        <begin position="22"/>
        <end position="34"/>
    </location>
</feature>
<evidence type="ECO:0000256" key="1">
    <source>
        <dbReference type="SAM" id="MobiDB-lite"/>
    </source>
</evidence>
<evidence type="ECO:0000313" key="3">
    <source>
        <dbReference type="Proteomes" id="UP000251960"/>
    </source>
</evidence>
<organism evidence="2 3">
    <name type="scientific">Zea mays</name>
    <name type="common">Maize</name>
    <dbReference type="NCBI Taxonomy" id="4577"/>
    <lineage>
        <taxon>Eukaryota</taxon>
        <taxon>Viridiplantae</taxon>
        <taxon>Streptophyta</taxon>
        <taxon>Embryophyta</taxon>
        <taxon>Tracheophyta</taxon>
        <taxon>Spermatophyta</taxon>
        <taxon>Magnoliopsida</taxon>
        <taxon>Liliopsida</taxon>
        <taxon>Poales</taxon>
        <taxon>Poaceae</taxon>
        <taxon>PACMAD clade</taxon>
        <taxon>Panicoideae</taxon>
        <taxon>Andropogonodae</taxon>
        <taxon>Andropogoneae</taxon>
        <taxon>Tripsacinae</taxon>
        <taxon>Zea</taxon>
    </lineage>
</organism>
<sequence length="48" mass="5012">MAWGLWSHGEAAAARAKDKEQQASTKQAAPQAAAGKVRESTTRGSKSV</sequence>
<proteinExistence type="predicted"/>
<gene>
    <name evidence="2" type="ORF">Zm00014a_029138</name>
</gene>
<dbReference type="EMBL" id="NCVQ01000007">
    <property type="protein sequence ID" value="PWZ19686.1"/>
    <property type="molecule type" value="Genomic_DNA"/>
</dbReference>
<dbReference type="Proteomes" id="UP000251960">
    <property type="component" value="Chromosome 6"/>
</dbReference>
<accession>A0A3L6EF94</accession>
<evidence type="ECO:0000313" key="2">
    <source>
        <dbReference type="EMBL" id="PWZ19686.1"/>
    </source>
</evidence>
<name>A0A3L6EF94_MAIZE</name>
<feature type="region of interest" description="Disordered" evidence="1">
    <location>
        <begin position="1"/>
        <end position="48"/>
    </location>
</feature>
<comment type="caution">
    <text evidence="2">The sequence shown here is derived from an EMBL/GenBank/DDBJ whole genome shotgun (WGS) entry which is preliminary data.</text>
</comment>
<reference evidence="2 3" key="1">
    <citation type="journal article" date="2018" name="Nat. Genet.">
        <title>Extensive intraspecific gene order and gene structural variations between Mo17 and other maize genomes.</title>
        <authorList>
            <person name="Sun S."/>
            <person name="Zhou Y."/>
            <person name="Chen J."/>
            <person name="Shi J."/>
            <person name="Zhao H."/>
            <person name="Zhao H."/>
            <person name="Song W."/>
            <person name="Zhang M."/>
            <person name="Cui Y."/>
            <person name="Dong X."/>
            <person name="Liu H."/>
            <person name="Ma X."/>
            <person name="Jiao Y."/>
            <person name="Wang B."/>
            <person name="Wei X."/>
            <person name="Stein J.C."/>
            <person name="Glaubitz J.C."/>
            <person name="Lu F."/>
            <person name="Yu G."/>
            <person name="Liang C."/>
            <person name="Fengler K."/>
            <person name="Li B."/>
            <person name="Rafalski A."/>
            <person name="Schnable P.S."/>
            <person name="Ware D.H."/>
            <person name="Buckler E.S."/>
            <person name="Lai J."/>
        </authorList>
    </citation>
    <scope>NUCLEOTIDE SEQUENCE [LARGE SCALE GENOMIC DNA]</scope>
    <source>
        <strain evidence="3">cv. Missouri 17</strain>
        <tissue evidence="2">Seedling</tissue>
    </source>
</reference>
<protein>
    <submittedName>
        <fullName evidence="2">Uncharacterized protein</fullName>
    </submittedName>
</protein>
<dbReference type="AlphaFoldDB" id="A0A3L6EF94"/>